<dbReference type="PROSITE" id="PS51257">
    <property type="entry name" value="PROKAR_LIPOPROTEIN"/>
    <property type="match status" value="1"/>
</dbReference>
<keyword evidence="2" id="KW-1185">Reference proteome</keyword>
<dbReference type="Proteomes" id="UP000027195">
    <property type="component" value="Unassembled WGS sequence"/>
</dbReference>
<organism evidence="1 2">
    <name type="scientific">Botryobasidium botryosum (strain FD-172 SS1)</name>
    <dbReference type="NCBI Taxonomy" id="930990"/>
    <lineage>
        <taxon>Eukaryota</taxon>
        <taxon>Fungi</taxon>
        <taxon>Dikarya</taxon>
        <taxon>Basidiomycota</taxon>
        <taxon>Agaricomycotina</taxon>
        <taxon>Agaricomycetes</taxon>
        <taxon>Cantharellales</taxon>
        <taxon>Botryobasidiaceae</taxon>
        <taxon>Botryobasidium</taxon>
    </lineage>
</organism>
<evidence type="ECO:0000313" key="1">
    <source>
        <dbReference type="EMBL" id="KDQ07713.1"/>
    </source>
</evidence>
<name>A0A067LWG8_BOTB1</name>
<protein>
    <submittedName>
        <fullName evidence="1">Uncharacterized protein</fullName>
    </submittedName>
</protein>
<dbReference type="OrthoDB" id="2393824at2759"/>
<accession>A0A067LWG8</accession>
<sequence>MDYPRDVAVVLSCVVAGCIDVYGRHKLSLNFTYMDWKACLKLAADEPHVADTVRAAYAQGKYAAVRDLEELKVSRGRWQTFPPVSPSSVQESESTTSQVVDQFLDGLREKMKFFVATYEWPVWEPPEGLSDQATQHLADLKMVQLANRPSLLLHNLGNLSQGDETLARVKDIFTWRNLHTTLLINTSGCGKTRMLLEGLCLEWGFYFSSIFGQGDMLGSRDFFRAITESIKESRGFMRVLPPSGSSDFQRVLRENRTIANRHFRQIIIARTLILQLFLEVAQDLLPKSSHILKRRWLYLQLRPCVLDGTDIFDSLAQKLQHASQGYLSQLPTLPSSIKIAEIFVVLDQAQFAARQLSGAFLSADRITQRSALGEVVSVWMNVMPYNSFVISGTDLSVKAVDGSFGAAILGRSPLVRFNTGFLDTPELQERYLYSTLRASHISFHPFWKGAAPEGVVLVLAPWQACIYSYLHRSASRRWLFQPSQGPEHVHEDCSRIHSDRWGGICER</sequence>
<dbReference type="HOGENOM" id="CLU_537453_0_0_1"/>
<dbReference type="InParanoid" id="A0A067LWG8"/>
<dbReference type="EMBL" id="KL198102">
    <property type="protein sequence ID" value="KDQ07713.1"/>
    <property type="molecule type" value="Genomic_DNA"/>
</dbReference>
<reference evidence="2" key="1">
    <citation type="journal article" date="2014" name="Proc. Natl. Acad. Sci. U.S.A.">
        <title>Extensive sampling of basidiomycete genomes demonstrates inadequacy of the white-rot/brown-rot paradigm for wood decay fungi.</title>
        <authorList>
            <person name="Riley R."/>
            <person name="Salamov A.A."/>
            <person name="Brown D.W."/>
            <person name="Nagy L.G."/>
            <person name="Floudas D."/>
            <person name="Held B.W."/>
            <person name="Levasseur A."/>
            <person name="Lombard V."/>
            <person name="Morin E."/>
            <person name="Otillar R."/>
            <person name="Lindquist E.A."/>
            <person name="Sun H."/>
            <person name="LaButti K.M."/>
            <person name="Schmutz J."/>
            <person name="Jabbour D."/>
            <person name="Luo H."/>
            <person name="Baker S.E."/>
            <person name="Pisabarro A.G."/>
            <person name="Walton J.D."/>
            <person name="Blanchette R.A."/>
            <person name="Henrissat B."/>
            <person name="Martin F."/>
            <person name="Cullen D."/>
            <person name="Hibbett D.S."/>
            <person name="Grigoriev I.V."/>
        </authorList>
    </citation>
    <scope>NUCLEOTIDE SEQUENCE [LARGE SCALE GENOMIC DNA]</scope>
    <source>
        <strain evidence="2">FD-172 SS1</strain>
    </source>
</reference>
<evidence type="ECO:0000313" key="2">
    <source>
        <dbReference type="Proteomes" id="UP000027195"/>
    </source>
</evidence>
<dbReference type="AlphaFoldDB" id="A0A067LWG8"/>
<gene>
    <name evidence="1" type="ORF">BOTBODRAFT_59841</name>
</gene>
<proteinExistence type="predicted"/>